<dbReference type="InterPro" id="IPR041522">
    <property type="entry name" value="CdaR_GGDEF"/>
</dbReference>
<dbReference type="PANTHER" id="PTHR33744">
    <property type="entry name" value="CARBOHYDRATE DIACID REGULATOR"/>
    <property type="match status" value="1"/>
</dbReference>
<gene>
    <name evidence="5" type="ORF">SAMN05444955_1235</name>
</gene>
<dbReference type="STRING" id="1173111.SAMN05444955_1235"/>
<dbReference type="PANTHER" id="PTHR33744:SF1">
    <property type="entry name" value="DNA-BINDING TRANSCRIPTIONAL ACTIVATOR ADER"/>
    <property type="match status" value="1"/>
</dbReference>
<dbReference type="EMBL" id="FOCQ01000023">
    <property type="protein sequence ID" value="SEN77553.1"/>
    <property type="molecule type" value="Genomic_DNA"/>
</dbReference>
<dbReference type="RefSeq" id="WP_089973145.1">
    <property type="nucleotide sequence ID" value="NZ_FOCQ01000023.1"/>
</dbReference>
<dbReference type="InterPro" id="IPR012914">
    <property type="entry name" value="PucR_dom"/>
</dbReference>
<name>A0A1H8J9E6_9BACL</name>
<dbReference type="AlphaFoldDB" id="A0A1H8J9E6"/>
<dbReference type="InterPro" id="IPR042070">
    <property type="entry name" value="PucR_C-HTH_sf"/>
</dbReference>
<dbReference type="InterPro" id="IPR051448">
    <property type="entry name" value="CdaR-like_regulators"/>
</dbReference>
<dbReference type="Proteomes" id="UP000199695">
    <property type="component" value="Unassembled WGS sequence"/>
</dbReference>
<keyword evidence="6" id="KW-1185">Reference proteome</keyword>
<protein>
    <submittedName>
        <fullName evidence="5">Purine catabolism regulatory protein</fullName>
    </submittedName>
</protein>
<dbReference type="Pfam" id="PF07905">
    <property type="entry name" value="PucR"/>
    <property type="match status" value="1"/>
</dbReference>
<dbReference type="OrthoDB" id="143422at2"/>
<reference evidence="5 6" key="1">
    <citation type="submission" date="2016-10" db="EMBL/GenBank/DDBJ databases">
        <authorList>
            <person name="de Groot N.N."/>
        </authorList>
    </citation>
    <scope>NUCLEOTIDE SEQUENCE [LARGE SCALE GENOMIC DNA]</scope>
    <source>
        <strain evidence="5 6">DSM 46701</strain>
    </source>
</reference>
<accession>A0A1H8J9E6</accession>
<evidence type="ECO:0000259" key="2">
    <source>
        <dbReference type="Pfam" id="PF07905"/>
    </source>
</evidence>
<dbReference type="Pfam" id="PF17853">
    <property type="entry name" value="GGDEF_2"/>
    <property type="match status" value="1"/>
</dbReference>
<dbReference type="InterPro" id="IPR025736">
    <property type="entry name" value="PucR_C-HTH_dom"/>
</dbReference>
<organism evidence="5 6">
    <name type="scientific">Lihuaxuella thermophila</name>
    <dbReference type="NCBI Taxonomy" id="1173111"/>
    <lineage>
        <taxon>Bacteria</taxon>
        <taxon>Bacillati</taxon>
        <taxon>Bacillota</taxon>
        <taxon>Bacilli</taxon>
        <taxon>Bacillales</taxon>
        <taxon>Thermoactinomycetaceae</taxon>
        <taxon>Lihuaxuella</taxon>
    </lineage>
</organism>
<proteinExistence type="inferred from homology"/>
<dbReference type="Pfam" id="PF13556">
    <property type="entry name" value="HTH_30"/>
    <property type="match status" value="1"/>
</dbReference>
<evidence type="ECO:0000256" key="1">
    <source>
        <dbReference type="ARBA" id="ARBA00006754"/>
    </source>
</evidence>
<dbReference type="Gene3D" id="1.10.10.2840">
    <property type="entry name" value="PucR C-terminal helix-turn-helix domain"/>
    <property type="match status" value="1"/>
</dbReference>
<feature type="domain" description="Purine catabolism PurC-like" evidence="2">
    <location>
        <begin position="11"/>
        <end position="130"/>
    </location>
</feature>
<evidence type="ECO:0000313" key="5">
    <source>
        <dbReference type="EMBL" id="SEN77553.1"/>
    </source>
</evidence>
<feature type="domain" description="CdaR GGDEF-like" evidence="4">
    <location>
        <begin position="348"/>
        <end position="432"/>
    </location>
</feature>
<comment type="similarity">
    <text evidence="1">Belongs to the CdaR family.</text>
</comment>
<feature type="domain" description="PucR C-terminal helix-turn-helix" evidence="3">
    <location>
        <begin position="484"/>
        <end position="542"/>
    </location>
</feature>
<evidence type="ECO:0000313" key="6">
    <source>
        <dbReference type="Proteomes" id="UP000199695"/>
    </source>
</evidence>
<evidence type="ECO:0000259" key="4">
    <source>
        <dbReference type="Pfam" id="PF17853"/>
    </source>
</evidence>
<evidence type="ECO:0000259" key="3">
    <source>
        <dbReference type="Pfam" id="PF13556"/>
    </source>
</evidence>
<sequence length="563" mass="65370">MHFESVLTLSDVLKRPVFQKARVVAGKNGLNRRIRWVHILEVSQFDTLIHGEEMILFTGINFQSSSVSPVSYLQKLIELNASCLCVEMGYYFDTIPKEMIRLADQHDFPLIALPAGIRFVDITQDLHSLIINRHYHMLKNLENLSREFHRLTLAPKGISNILKLLYQRTKSQIIYVPLKGKAFLMPSLDPGEQEELLDFIRTKLRLESSSETHPIPYSWPYKQKTILLHPVRAMGQTWAFIGMLCEGKPAEYDCLILDWSSLSIAQDLLRKRYIEERRLHSENVWVDDLLRKRISEEQIRYHLGTDYKELKDLKSLVCLIEIRNWNEIELEPSLDVHEFIRYDFSLMIRSTFEQYGFRPFITINNDRIAIVAFDRKPAQPLKPRFRQVVASIQRLGSGEKMGLSLNIGAGQSYPGFTHAHLSYQEAGQVLTVNTSQQKTFLFYEEIGVFQLILNLREEGNILQSFVHNYLGPLIEHDRQKGSNLLYTLKVYLDHDGSKKEAAQHLFIVRQSLYYRLEKIKELLGDNFMSPENKLALQVALRACQLFYPELLAQQAEETDPSPQ</sequence>